<dbReference type="Proteomes" id="UP000248326">
    <property type="component" value="Unassembled WGS sequence"/>
</dbReference>
<evidence type="ECO:0000256" key="4">
    <source>
        <dbReference type="ARBA" id="ARBA00022729"/>
    </source>
</evidence>
<organism evidence="7 8">
    <name type="scientific">Deinococcus yavapaiensis KR-236</name>
    <dbReference type="NCBI Taxonomy" id="694435"/>
    <lineage>
        <taxon>Bacteria</taxon>
        <taxon>Thermotogati</taxon>
        <taxon>Deinococcota</taxon>
        <taxon>Deinococci</taxon>
        <taxon>Deinococcales</taxon>
        <taxon>Deinococcaceae</taxon>
        <taxon>Deinococcus</taxon>
    </lineage>
</organism>
<dbReference type="RefSeq" id="WP_170131124.1">
    <property type="nucleotide sequence ID" value="NZ_QJSX01000016.1"/>
</dbReference>
<keyword evidence="3" id="KW-0813">Transport</keyword>
<comment type="subcellular location">
    <subcellularLocation>
        <location evidence="1">Cell envelope</location>
    </subcellularLocation>
</comment>
<dbReference type="PANTHER" id="PTHR30532">
    <property type="entry name" value="IRON III DICITRATE-BINDING PERIPLASMIC PROTEIN"/>
    <property type="match status" value="1"/>
</dbReference>
<dbReference type="InterPro" id="IPR051313">
    <property type="entry name" value="Bact_iron-sidero_bind"/>
</dbReference>
<keyword evidence="4 5" id="KW-0732">Signal</keyword>
<dbReference type="EMBL" id="QJSX01000016">
    <property type="protein sequence ID" value="PYE50961.1"/>
    <property type="molecule type" value="Genomic_DNA"/>
</dbReference>
<protein>
    <submittedName>
        <fullName evidence="7">Iron complex transport system substrate-binding protein</fullName>
    </submittedName>
</protein>
<dbReference type="PROSITE" id="PS50983">
    <property type="entry name" value="FE_B12_PBP"/>
    <property type="match status" value="1"/>
</dbReference>
<gene>
    <name evidence="7" type="ORF">DES52_11628</name>
</gene>
<evidence type="ECO:0000259" key="6">
    <source>
        <dbReference type="PROSITE" id="PS50983"/>
    </source>
</evidence>
<dbReference type="SUPFAM" id="SSF53807">
    <property type="entry name" value="Helical backbone' metal receptor"/>
    <property type="match status" value="1"/>
</dbReference>
<accession>A0A318S7F5</accession>
<evidence type="ECO:0000313" key="8">
    <source>
        <dbReference type="Proteomes" id="UP000248326"/>
    </source>
</evidence>
<dbReference type="Gene3D" id="3.40.50.1980">
    <property type="entry name" value="Nitrogenase molybdenum iron protein domain"/>
    <property type="match status" value="2"/>
</dbReference>
<feature type="signal peptide" evidence="5">
    <location>
        <begin position="1"/>
        <end position="18"/>
    </location>
</feature>
<feature type="domain" description="Fe/B12 periplasmic-binding" evidence="6">
    <location>
        <begin position="38"/>
        <end position="305"/>
    </location>
</feature>
<feature type="chain" id="PRO_5016420207" evidence="5">
    <location>
        <begin position="19"/>
        <end position="305"/>
    </location>
</feature>
<comment type="caution">
    <text evidence="7">The sequence shown here is derived from an EMBL/GenBank/DDBJ whole genome shotgun (WGS) entry which is preliminary data.</text>
</comment>
<evidence type="ECO:0000256" key="5">
    <source>
        <dbReference type="SAM" id="SignalP"/>
    </source>
</evidence>
<evidence type="ECO:0000256" key="3">
    <source>
        <dbReference type="ARBA" id="ARBA00022448"/>
    </source>
</evidence>
<proteinExistence type="inferred from homology"/>
<dbReference type="AlphaFoldDB" id="A0A318S7F5"/>
<dbReference type="Pfam" id="PF01497">
    <property type="entry name" value="Peripla_BP_2"/>
    <property type="match status" value="1"/>
</dbReference>
<name>A0A318S7F5_9DEIO</name>
<comment type="similarity">
    <text evidence="2">Belongs to the bacterial solute-binding protein 8 family.</text>
</comment>
<reference evidence="7 8" key="1">
    <citation type="submission" date="2018-06" db="EMBL/GenBank/DDBJ databases">
        <title>Genomic Encyclopedia of Type Strains, Phase IV (KMG-IV): sequencing the most valuable type-strain genomes for metagenomic binning, comparative biology and taxonomic classification.</title>
        <authorList>
            <person name="Goeker M."/>
        </authorList>
    </citation>
    <scope>NUCLEOTIDE SEQUENCE [LARGE SCALE GENOMIC DNA]</scope>
    <source>
        <strain evidence="7 8">DSM 18048</strain>
    </source>
</reference>
<keyword evidence="8" id="KW-1185">Reference proteome</keyword>
<sequence length="305" mass="33151">MFKRALPLTLALTVNATAAPITIKHDLGTTTLPGIPKRIVVIQEETAELLAVLGVKPVGFASTRVSNAKLGQPLTALTTPAAKQIGTPIYVRTHDQPSQEVILALKPDLILMNAGDDGSNSLYPALSKIAPTIAFDFSEGRTGWRKALTETARVFNKTTLANRYLVTYDTRVQTLRAQLASTFNGSNRTALLYMYQATDLMALGQRFSFSRALSALGMTLVMPSGLDSDRVFHVLSSEVLPTLKTDRIVLLRLTHNGQPLARNNLDVLMARTGAKITTYLLDPQEPSSGPITDLKRVEALANLLR</sequence>
<evidence type="ECO:0000256" key="2">
    <source>
        <dbReference type="ARBA" id="ARBA00008814"/>
    </source>
</evidence>
<dbReference type="PANTHER" id="PTHR30532:SF1">
    <property type="entry name" value="IRON(3+)-HYDROXAMATE-BINDING PROTEIN FHUD"/>
    <property type="match status" value="1"/>
</dbReference>
<dbReference type="GO" id="GO:1901678">
    <property type="term" value="P:iron coordination entity transport"/>
    <property type="evidence" value="ECO:0007669"/>
    <property type="project" value="UniProtKB-ARBA"/>
</dbReference>
<evidence type="ECO:0000313" key="7">
    <source>
        <dbReference type="EMBL" id="PYE50961.1"/>
    </source>
</evidence>
<dbReference type="GO" id="GO:0030288">
    <property type="term" value="C:outer membrane-bounded periplasmic space"/>
    <property type="evidence" value="ECO:0007669"/>
    <property type="project" value="TreeGrafter"/>
</dbReference>
<dbReference type="InterPro" id="IPR002491">
    <property type="entry name" value="ABC_transptr_periplasmic_BD"/>
</dbReference>
<evidence type="ECO:0000256" key="1">
    <source>
        <dbReference type="ARBA" id="ARBA00004196"/>
    </source>
</evidence>